<keyword evidence="1" id="KW-0472">Membrane</keyword>
<evidence type="ECO:0008006" key="4">
    <source>
        <dbReference type="Google" id="ProtNLM"/>
    </source>
</evidence>
<organism evidence="2 3">
    <name type="scientific">Streptomyces hirsutus</name>
    <dbReference type="NCBI Taxonomy" id="35620"/>
    <lineage>
        <taxon>Bacteria</taxon>
        <taxon>Bacillati</taxon>
        <taxon>Actinomycetota</taxon>
        <taxon>Actinomycetes</taxon>
        <taxon>Kitasatosporales</taxon>
        <taxon>Streptomycetaceae</taxon>
        <taxon>Streptomyces</taxon>
    </lineage>
</organism>
<protein>
    <recommendedName>
        <fullName evidence="4">Integral membrane protein</fullName>
    </recommendedName>
</protein>
<dbReference type="NCBIfam" id="NF046119">
    <property type="entry name" value="memb_SCO4225"/>
    <property type="match status" value="1"/>
</dbReference>
<feature type="transmembrane region" description="Helical" evidence="1">
    <location>
        <begin position="59"/>
        <end position="78"/>
    </location>
</feature>
<name>A0ABZ1GNY1_9ACTN</name>
<evidence type="ECO:0000256" key="1">
    <source>
        <dbReference type="SAM" id="Phobius"/>
    </source>
</evidence>
<accession>A0ABZ1GNY1</accession>
<dbReference type="Proteomes" id="UP001335325">
    <property type="component" value="Chromosome"/>
</dbReference>
<dbReference type="GeneID" id="91544921"/>
<sequence>MTDSGRSARPARPGRSLSRWLRRVFFGDVFALVYLGLCAALLVWAITVAVVGAGEDASFAGVIPLLATAPVSLVLFGLPGGAVTFIGAVVGGALLNAAVIGWCARTLRRGGRPDPAD</sequence>
<reference evidence="2 3" key="1">
    <citation type="submission" date="2022-10" db="EMBL/GenBank/DDBJ databases">
        <title>The complete genomes of actinobacterial strains from the NBC collection.</title>
        <authorList>
            <person name="Joergensen T.S."/>
            <person name="Alvarez Arevalo M."/>
            <person name="Sterndorff E.B."/>
            <person name="Faurdal D."/>
            <person name="Vuksanovic O."/>
            <person name="Mourched A.-S."/>
            <person name="Charusanti P."/>
            <person name="Shaw S."/>
            <person name="Blin K."/>
            <person name="Weber T."/>
        </authorList>
    </citation>
    <scope>NUCLEOTIDE SEQUENCE [LARGE SCALE GENOMIC DNA]</scope>
    <source>
        <strain evidence="2 3">NBC 01753</strain>
    </source>
</reference>
<evidence type="ECO:0000313" key="2">
    <source>
        <dbReference type="EMBL" id="WSD07809.1"/>
    </source>
</evidence>
<gene>
    <name evidence="2" type="ORF">OIE73_20100</name>
</gene>
<keyword evidence="3" id="KW-1185">Reference proteome</keyword>
<dbReference type="Pfam" id="PF25637">
    <property type="entry name" value="DUF7942"/>
    <property type="match status" value="1"/>
</dbReference>
<feature type="transmembrane region" description="Helical" evidence="1">
    <location>
        <begin position="84"/>
        <end position="104"/>
    </location>
</feature>
<keyword evidence="1" id="KW-0812">Transmembrane</keyword>
<proteinExistence type="predicted"/>
<dbReference type="RefSeq" id="WP_326753806.1">
    <property type="nucleotide sequence ID" value="NZ_CP109134.1"/>
</dbReference>
<dbReference type="InterPro" id="IPR057702">
    <property type="entry name" value="DUF7942"/>
</dbReference>
<keyword evidence="1" id="KW-1133">Transmembrane helix</keyword>
<dbReference type="EMBL" id="CP109134">
    <property type="protein sequence ID" value="WSD07809.1"/>
    <property type="molecule type" value="Genomic_DNA"/>
</dbReference>
<evidence type="ECO:0000313" key="3">
    <source>
        <dbReference type="Proteomes" id="UP001335325"/>
    </source>
</evidence>
<feature type="transmembrane region" description="Helical" evidence="1">
    <location>
        <begin position="29"/>
        <end position="52"/>
    </location>
</feature>